<dbReference type="EMBL" id="JARFVB010000013">
    <property type="protein sequence ID" value="MDF0717678.1"/>
    <property type="molecule type" value="Genomic_DNA"/>
</dbReference>
<dbReference type="RefSeq" id="WP_275616826.1">
    <property type="nucleotide sequence ID" value="NZ_JARFVB010000013.1"/>
</dbReference>
<name>A0ABT5Y2K3_9FLAO</name>
<dbReference type="Pfam" id="PF03572">
    <property type="entry name" value="Peptidase_S41"/>
    <property type="match status" value="1"/>
</dbReference>
<sequence length="612" mass="69753">MKSYLSLLVLFLYASFGIGQTISLEKASPFTAVKWTDRNQPMVQFDDEWFALIKLDNHTTKELLDFCKKEFGDKWQKRFSEDLVEVLTKMGTPPSQKATLVLEKDSNQIQVTGTYSLENRQKVYLHNQQHGKKKVFKRITSSQAIEDIDQFYDILQTESSYIHLTDHDFKTAIDSLKAMIILKSMDSVDINYLTHELAKIMAEIGDRHSSVKNEWFEKKNLSTYNLQLPFSLASVNGKVVALRSLDVDGNYDYLHKDFPFVKSINGIPMDVFIDSMAYRSKKAPEQAKLSRGILEVQQLGSLYFKNNLELPSKIKIVFTNGKAEISETVSLVNKRLGYESRIERNILYHRREISKGNFQNIFKVLKGNIGYISLPQMFSFDNVHGLEAYIDSVLANSRNTKALIVDLRFNPGGTRDLLQKFAGHIIPESHSPWVANVAYLRTDKKEAVHGSMSARFLYTYNSNHFDDLDRKAIDKFSKSFATEKEFDISKFSHPHYMVLKGGASHYQHPVYMLANEHSFSAASVFISAFKGLPNVKIVGVTTDGSSGNSKRVHLNNSSIRLRVSTMLSFQRNGKTLDGNGTRPDLYFTKEVEQVLRGTDVQLQKLTEAINKM</sequence>
<protein>
    <submittedName>
        <fullName evidence="2">S41 family peptidase</fullName>
    </submittedName>
</protein>
<dbReference type="PANTHER" id="PTHR11261:SF3">
    <property type="entry name" value="RETINOL-BINDING PROTEIN 3"/>
    <property type="match status" value="1"/>
</dbReference>
<evidence type="ECO:0000313" key="2">
    <source>
        <dbReference type="EMBL" id="MDF0717678.1"/>
    </source>
</evidence>
<dbReference type="InterPro" id="IPR029045">
    <property type="entry name" value="ClpP/crotonase-like_dom_sf"/>
</dbReference>
<evidence type="ECO:0000313" key="3">
    <source>
        <dbReference type="Proteomes" id="UP001221366"/>
    </source>
</evidence>
<feature type="domain" description="Tail specific protease" evidence="1">
    <location>
        <begin position="339"/>
        <end position="588"/>
    </location>
</feature>
<reference evidence="2 3" key="1">
    <citation type="submission" date="2023-03" db="EMBL/GenBank/DDBJ databases">
        <title>Muricauda XX sp. nov. and Muricauda XXX sp. nov., two novel species isolated from Okinawa Trough.</title>
        <authorList>
            <person name="Cao W."/>
            <person name="Deng X."/>
        </authorList>
    </citation>
    <scope>NUCLEOTIDE SEQUENCE [LARGE SCALE GENOMIC DNA]</scope>
    <source>
        <strain evidence="2 3">334s03</strain>
    </source>
</reference>
<accession>A0ABT5Y2K3</accession>
<dbReference type="PANTHER" id="PTHR11261">
    <property type="entry name" value="INTERPHOTORECEPTOR RETINOID-BINDING PROTEIN"/>
    <property type="match status" value="1"/>
</dbReference>
<dbReference type="SMART" id="SM00245">
    <property type="entry name" value="TSPc"/>
    <property type="match status" value="1"/>
</dbReference>
<comment type="caution">
    <text evidence="2">The sequence shown here is derived from an EMBL/GenBank/DDBJ whole genome shotgun (WGS) entry which is preliminary data.</text>
</comment>
<organism evidence="2 3">
    <name type="scientific">Flagellimonas yonaguniensis</name>
    <dbReference type="NCBI Taxonomy" id="3031325"/>
    <lineage>
        <taxon>Bacteria</taxon>
        <taxon>Pseudomonadati</taxon>
        <taxon>Bacteroidota</taxon>
        <taxon>Flavobacteriia</taxon>
        <taxon>Flavobacteriales</taxon>
        <taxon>Flavobacteriaceae</taxon>
        <taxon>Flagellimonas</taxon>
    </lineage>
</organism>
<dbReference type="Proteomes" id="UP001221366">
    <property type="component" value="Unassembled WGS sequence"/>
</dbReference>
<keyword evidence="3" id="KW-1185">Reference proteome</keyword>
<dbReference type="InterPro" id="IPR005151">
    <property type="entry name" value="Tail-specific_protease"/>
</dbReference>
<gene>
    <name evidence="2" type="ORF">PY092_16055</name>
</gene>
<proteinExistence type="predicted"/>
<dbReference type="SUPFAM" id="SSF52096">
    <property type="entry name" value="ClpP/crotonase"/>
    <property type="match status" value="1"/>
</dbReference>
<evidence type="ECO:0000259" key="1">
    <source>
        <dbReference type="SMART" id="SM00245"/>
    </source>
</evidence>
<dbReference type="Gene3D" id="3.90.226.10">
    <property type="entry name" value="2-enoyl-CoA Hydratase, Chain A, domain 1"/>
    <property type="match status" value="1"/>
</dbReference>